<dbReference type="Gene3D" id="2.20.25.80">
    <property type="entry name" value="WRKY domain"/>
    <property type="match status" value="2"/>
</dbReference>
<evidence type="ECO:0000256" key="1">
    <source>
        <dbReference type="ARBA" id="ARBA00004123"/>
    </source>
</evidence>
<evidence type="ECO:0000256" key="8">
    <source>
        <dbReference type="ARBA" id="ARBA00023242"/>
    </source>
</evidence>
<feature type="compositionally biased region" description="Polar residues" evidence="10">
    <location>
        <begin position="524"/>
        <end position="533"/>
    </location>
</feature>
<proteinExistence type="inferred from homology"/>
<reference evidence="12" key="1">
    <citation type="submission" date="2018-02" db="EMBL/GenBank/DDBJ databases">
        <authorList>
            <person name="Cohen D.B."/>
            <person name="Kent A.D."/>
        </authorList>
    </citation>
    <scope>NUCLEOTIDE SEQUENCE</scope>
</reference>
<dbReference type="SMART" id="SM00774">
    <property type="entry name" value="WRKY"/>
    <property type="match status" value="2"/>
</dbReference>
<organism evidence="12">
    <name type="scientific">Fagus sylvatica</name>
    <name type="common">Beechnut</name>
    <dbReference type="NCBI Taxonomy" id="28930"/>
    <lineage>
        <taxon>Eukaryota</taxon>
        <taxon>Viridiplantae</taxon>
        <taxon>Streptophyta</taxon>
        <taxon>Embryophyta</taxon>
        <taxon>Tracheophyta</taxon>
        <taxon>Spermatophyta</taxon>
        <taxon>Magnoliopsida</taxon>
        <taxon>eudicotyledons</taxon>
        <taxon>Gunneridae</taxon>
        <taxon>Pentapetalae</taxon>
        <taxon>rosids</taxon>
        <taxon>fabids</taxon>
        <taxon>Fagales</taxon>
        <taxon>Fagaceae</taxon>
        <taxon>Fagus</taxon>
    </lineage>
</organism>
<dbReference type="GO" id="GO:0043565">
    <property type="term" value="F:sequence-specific DNA binding"/>
    <property type="evidence" value="ECO:0007669"/>
    <property type="project" value="InterPro"/>
</dbReference>
<dbReference type="SUPFAM" id="SSF118290">
    <property type="entry name" value="WRKY DNA-binding domain"/>
    <property type="match status" value="2"/>
</dbReference>
<dbReference type="EMBL" id="OIVN01001063">
    <property type="protein sequence ID" value="SPC89379.1"/>
    <property type="molecule type" value="Genomic_DNA"/>
</dbReference>
<dbReference type="FunFam" id="2.20.25.80:FF:000006">
    <property type="entry name" value="WRKY transcription factor"/>
    <property type="match status" value="1"/>
</dbReference>
<dbReference type="PROSITE" id="PS50811">
    <property type="entry name" value="WRKY"/>
    <property type="match status" value="2"/>
</dbReference>
<feature type="domain" description="WRKY" evidence="11">
    <location>
        <begin position="238"/>
        <end position="302"/>
    </location>
</feature>
<evidence type="ECO:0000256" key="10">
    <source>
        <dbReference type="SAM" id="MobiDB-lite"/>
    </source>
</evidence>
<dbReference type="Pfam" id="PF03106">
    <property type="entry name" value="WRKY"/>
    <property type="match status" value="2"/>
</dbReference>
<dbReference type="FunFam" id="2.20.25.80:FF:000003">
    <property type="entry name" value="WRKY transcription factor 57"/>
    <property type="match status" value="1"/>
</dbReference>
<evidence type="ECO:0000256" key="2">
    <source>
        <dbReference type="ARBA" id="ARBA00022723"/>
    </source>
</evidence>
<dbReference type="PANTHER" id="PTHR31221:SF126">
    <property type="entry name" value="WRKY DOMAIN-CONTAINING PROTEIN"/>
    <property type="match status" value="1"/>
</dbReference>
<dbReference type="InterPro" id="IPR003657">
    <property type="entry name" value="WRKY_dom"/>
</dbReference>
<dbReference type="GO" id="GO:0005634">
    <property type="term" value="C:nucleus"/>
    <property type="evidence" value="ECO:0007669"/>
    <property type="project" value="UniProtKB-SubCell"/>
</dbReference>
<feature type="region of interest" description="Disordered" evidence="10">
    <location>
        <begin position="521"/>
        <end position="540"/>
    </location>
</feature>
<dbReference type="GO" id="GO:0046872">
    <property type="term" value="F:metal ion binding"/>
    <property type="evidence" value="ECO:0007669"/>
    <property type="project" value="UniProtKB-KW"/>
</dbReference>
<keyword evidence="8" id="KW-0539">Nucleus</keyword>
<evidence type="ECO:0000256" key="5">
    <source>
        <dbReference type="ARBA" id="ARBA00023015"/>
    </source>
</evidence>
<keyword evidence="5" id="KW-0805">Transcription regulation</keyword>
<evidence type="ECO:0000256" key="6">
    <source>
        <dbReference type="ARBA" id="ARBA00023125"/>
    </source>
</evidence>
<accession>A0A2N9FR25</accession>
<evidence type="ECO:0000256" key="3">
    <source>
        <dbReference type="ARBA" id="ARBA00022737"/>
    </source>
</evidence>
<comment type="similarity">
    <text evidence="9">Belongs to the WRKY group I family.</text>
</comment>
<dbReference type="PANTHER" id="PTHR31221">
    <property type="entry name" value="WRKY TRANSCRIPTION FACTOR PROTEIN 1-RELATED"/>
    <property type="match status" value="1"/>
</dbReference>
<sequence>MEDDEDYKGVGGSKSIAERRAAKFGFNAQSLNKTALFRTASSLPSPAARSPRITIPPGISPAALLDSPIMLPNTQALPSPTTGTFPLHPHNHYSSMLSSLTAEDGDRASDVGSSKFMPYEVPNFPSGFSSFKEQVSIHCNIVQGADVDYQGLVSMQAPMDFEFPAELPKADITKNCAAYLPTEMKMVKNMIMNSNLQNHCSEVAGDRKSLPKEPSHGEDVGTNHLVEGDQKAPCPSTGTVRTSEDGYNWRKYGQKQVKGSEYPRSYYKCTHPNCQVKKKVERSYDGQITEIIYKGTHSHAKPQPNRRASPGSAFSIDETSTMVEGSGTCKVEGGSIWRNIHSGSRDIKLGSDWRADGVERTSSASVVSELSDPLSTTHARSVGVFESAGTPELSSTLASHDENEDGATQGSISLGDDGDGDESDSKRRRTDSYLIETNLASRAVREPRVVVQIESDVDILDDGYRWRKYGQKVVKGNPNPRSYYKCTSAGCSVRKHVERAAHNLKFVITTYEGKHNHEVPAARNSGQINSSGGNVPPPAPNSQAALTLPRNINVLKHETHVQDLAPHFDRKLEFNNDYLSHSFLGNFSSDMKFGASSIYQMKFPPLQNTMPYASLGLNSNCNVTHQAGSIASILPDFPISLPLNLPLAGYDFNSGKPIGSVESFLLGQQLKENDGRLLRPKQEQKDDNLCDACLPIVDHGNALSSSSSSSSSPSSSLYHQIMRRLRDRPSPPCEGDRDQRWSDPGRVARFRFVFLFFSFYYVISPFSLLSTTRSEGPESPPPPLPSPTFRSTSHPSDLAVYGGDLLETLGDLSLHRHLSLRSARFCHSNGSRDPLRRLMLGGHRIWRSLPARPSLDPNFGVDFLKLFLKSPSTPESHGLSCHDKIDSTVVYLAGITAPDLLLLQTLIVVVALELFRKVAKLCADCSALLVGYFAVTNVTFSALL</sequence>
<gene>
    <name evidence="12" type="ORF">FSB_LOCUS17261</name>
</gene>
<dbReference type="InterPro" id="IPR044810">
    <property type="entry name" value="WRKY_plant"/>
</dbReference>
<feature type="compositionally biased region" description="Basic and acidic residues" evidence="10">
    <location>
        <begin position="206"/>
        <end position="230"/>
    </location>
</feature>
<evidence type="ECO:0000259" key="11">
    <source>
        <dbReference type="PROSITE" id="PS50811"/>
    </source>
</evidence>
<evidence type="ECO:0000313" key="12">
    <source>
        <dbReference type="EMBL" id="SPC89379.1"/>
    </source>
</evidence>
<keyword evidence="6" id="KW-0238">DNA-binding</keyword>
<dbReference type="GO" id="GO:0003700">
    <property type="term" value="F:DNA-binding transcription factor activity"/>
    <property type="evidence" value="ECO:0007669"/>
    <property type="project" value="InterPro"/>
</dbReference>
<evidence type="ECO:0000256" key="4">
    <source>
        <dbReference type="ARBA" id="ARBA00022833"/>
    </source>
</evidence>
<comment type="subcellular location">
    <subcellularLocation>
        <location evidence="1">Nucleus</location>
    </subcellularLocation>
</comment>
<feature type="region of interest" description="Disordered" evidence="10">
    <location>
        <begin position="772"/>
        <end position="795"/>
    </location>
</feature>
<evidence type="ECO:0000256" key="7">
    <source>
        <dbReference type="ARBA" id="ARBA00023163"/>
    </source>
</evidence>
<keyword evidence="7" id="KW-0804">Transcription</keyword>
<name>A0A2N9FR25_FAGSY</name>
<protein>
    <recommendedName>
        <fullName evidence="11">WRKY domain-containing protein</fullName>
    </recommendedName>
</protein>
<keyword evidence="2" id="KW-0479">Metal-binding</keyword>
<evidence type="ECO:0000256" key="9">
    <source>
        <dbReference type="ARBA" id="ARBA00061157"/>
    </source>
</evidence>
<dbReference type="InterPro" id="IPR036576">
    <property type="entry name" value="WRKY_dom_sf"/>
</dbReference>
<keyword evidence="3" id="KW-0677">Repeat</keyword>
<feature type="region of interest" description="Disordered" evidence="10">
    <location>
        <begin position="206"/>
        <end position="242"/>
    </location>
</feature>
<keyword evidence="4" id="KW-0862">Zinc</keyword>
<feature type="region of interest" description="Disordered" evidence="10">
    <location>
        <begin position="391"/>
        <end position="430"/>
    </location>
</feature>
<dbReference type="AlphaFoldDB" id="A0A2N9FR25"/>
<feature type="domain" description="WRKY" evidence="11">
    <location>
        <begin position="455"/>
        <end position="520"/>
    </location>
</feature>